<feature type="compositionally biased region" description="Basic and acidic residues" evidence="5">
    <location>
        <begin position="315"/>
        <end position="333"/>
    </location>
</feature>
<feature type="domain" description="N-end rule aminoacyl transferase C-terminal" evidence="7">
    <location>
        <begin position="141"/>
        <end position="276"/>
    </location>
</feature>
<dbReference type="GO" id="GO:0005737">
    <property type="term" value="C:cytoplasm"/>
    <property type="evidence" value="ECO:0007669"/>
    <property type="project" value="TreeGrafter"/>
</dbReference>
<reference evidence="8" key="1">
    <citation type="journal article" date="2020" name="Stud. Mycol.">
        <title>101 Dothideomycetes genomes: a test case for predicting lifestyles and emergence of pathogens.</title>
        <authorList>
            <person name="Haridas S."/>
            <person name="Albert R."/>
            <person name="Binder M."/>
            <person name="Bloem J."/>
            <person name="Labutti K."/>
            <person name="Salamov A."/>
            <person name="Andreopoulos B."/>
            <person name="Baker S."/>
            <person name="Barry K."/>
            <person name="Bills G."/>
            <person name="Bluhm B."/>
            <person name="Cannon C."/>
            <person name="Castanera R."/>
            <person name="Culley D."/>
            <person name="Daum C."/>
            <person name="Ezra D."/>
            <person name="Gonzalez J."/>
            <person name="Henrissat B."/>
            <person name="Kuo A."/>
            <person name="Liang C."/>
            <person name="Lipzen A."/>
            <person name="Lutzoni F."/>
            <person name="Magnuson J."/>
            <person name="Mondo S."/>
            <person name="Nolan M."/>
            <person name="Ohm R."/>
            <person name="Pangilinan J."/>
            <person name="Park H.-J."/>
            <person name="Ramirez L."/>
            <person name="Alfaro M."/>
            <person name="Sun H."/>
            <person name="Tritt A."/>
            <person name="Yoshinaga Y."/>
            <person name="Zwiers L.-H."/>
            <person name="Turgeon B."/>
            <person name="Goodwin S."/>
            <person name="Spatafora J."/>
            <person name="Crous P."/>
            <person name="Grigoriev I."/>
        </authorList>
    </citation>
    <scope>NUCLEOTIDE SEQUENCE</scope>
    <source>
        <strain evidence="8">CBS 379.55</strain>
    </source>
</reference>
<name>A0A6A6JAN6_WESOR</name>
<evidence type="ECO:0000256" key="3">
    <source>
        <dbReference type="ARBA" id="ARBA00022679"/>
    </source>
</evidence>
<feature type="domain" description="N-end aminoacyl transferase N-terminal" evidence="6">
    <location>
        <begin position="16"/>
        <end position="69"/>
    </location>
</feature>
<evidence type="ECO:0000313" key="9">
    <source>
        <dbReference type="Proteomes" id="UP000800097"/>
    </source>
</evidence>
<dbReference type="AlphaFoldDB" id="A0A6A6JAN6"/>
<dbReference type="GeneID" id="54554357"/>
<evidence type="ECO:0000259" key="6">
    <source>
        <dbReference type="Pfam" id="PF04376"/>
    </source>
</evidence>
<keyword evidence="4" id="KW-0012">Acyltransferase</keyword>
<dbReference type="EC" id="2.3.2.8" evidence="2"/>
<dbReference type="PANTHER" id="PTHR21367:SF1">
    <property type="entry name" value="ARGINYL-TRNA--PROTEIN TRANSFERASE 1"/>
    <property type="match status" value="1"/>
</dbReference>
<dbReference type="EMBL" id="ML986511">
    <property type="protein sequence ID" value="KAF2273327.1"/>
    <property type="molecule type" value="Genomic_DNA"/>
</dbReference>
<dbReference type="InterPro" id="IPR030700">
    <property type="entry name" value="N-end_Aminoacyl_Trfase"/>
</dbReference>
<evidence type="ECO:0000259" key="7">
    <source>
        <dbReference type="Pfam" id="PF04377"/>
    </source>
</evidence>
<keyword evidence="9" id="KW-1185">Reference proteome</keyword>
<dbReference type="RefSeq" id="XP_033650866.1">
    <property type="nucleotide sequence ID" value="XM_033801182.1"/>
</dbReference>
<gene>
    <name evidence="8" type="ORF">EI97DRAFT_461209</name>
</gene>
<proteinExistence type="inferred from homology"/>
<evidence type="ECO:0000256" key="4">
    <source>
        <dbReference type="ARBA" id="ARBA00023315"/>
    </source>
</evidence>
<protein>
    <recommendedName>
        <fullName evidence="2">arginyltransferase</fullName>
        <ecNumber evidence="2">2.3.2.8</ecNumber>
    </recommendedName>
</protein>
<dbReference type="Proteomes" id="UP000800097">
    <property type="component" value="Unassembled WGS sequence"/>
</dbReference>
<evidence type="ECO:0000256" key="2">
    <source>
        <dbReference type="ARBA" id="ARBA00012025"/>
    </source>
</evidence>
<organism evidence="8 9">
    <name type="scientific">Westerdykella ornata</name>
    <dbReference type="NCBI Taxonomy" id="318751"/>
    <lineage>
        <taxon>Eukaryota</taxon>
        <taxon>Fungi</taxon>
        <taxon>Dikarya</taxon>
        <taxon>Ascomycota</taxon>
        <taxon>Pezizomycotina</taxon>
        <taxon>Dothideomycetes</taxon>
        <taxon>Pleosporomycetidae</taxon>
        <taxon>Pleosporales</taxon>
        <taxon>Sporormiaceae</taxon>
        <taxon>Westerdykella</taxon>
    </lineage>
</organism>
<sequence length="421" mass="48537">MQSLVTPCGASYYITSNRLTVDVYQALVDRGWRRSGTIFYKPDVLRHCCPHYTIRLPVAEFKPTRDQRQSVNRWNRHILGEEYIKEAAKLHPKSKQEKARQRNSYDLVSTIHESEYDHVKRPPEPAHKFEVTLEPDEFTQEKYDLFRNYQQHVHHEKPHEISAGGFRRFLCSSPLQRTTRTVEGKIQQLGSFHQCYRVDGRLVAMAVLDLLPHCVSGVYLVYHSDFEKWSFGKISAMREAALALEGGYQYYYMGFYIHSCAKMRYKGQYQPSYILDPETYEWTPLNDDMRKLLDSKPFVSLSRERRRKAGSEGSSDEHAEDRYEDYPHPTAAEGDRAVRTGMSLFDLKVPGLMSAVEIMEEGILDTLLLRLRRVPGPVEAQNLVTWESSPMTDPNSIKGMLAELVACLGPEAAPQIVVDLH</sequence>
<accession>A0A6A6JAN6</accession>
<dbReference type="PANTHER" id="PTHR21367">
    <property type="entry name" value="ARGININE-TRNA-PROTEIN TRANSFERASE 1"/>
    <property type="match status" value="1"/>
</dbReference>
<dbReference type="GO" id="GO:0004057">
    <property type="term" value="F:arginyl-tRNA--protein transferase activity"/>
    <property type="evidence" value="ECO:0007669"/>
    <property type="project" value="UniProtKB-EC"/>
</dbReference>
<feature type="region of interest" description="Disordered" evidence="5">
    <location>
        <begin position="303"/>
        <end position="333"/>
    </location>
</feature>
<dbReference type="InterPro" id="IPR007471">
    <property type="entry name" value="N-end_Aminoacyl_Trfase_N"/>
</dbReference>
<dbReference type="Pfam" id="PF04376">
    <property type="entry name" value="ATE_N"/>
    <property type="match status" value="1"/>
</dbReference>
<evidence type="ECO:0000256" key="5">
    <source>
        <dbReference type="SAM" id="MobiDB-lite"/>
    </source>
</evidence>
<dbReference type="SUPFAM" id="SSF55729">
    <property type="entry name" value="Acyl-CoA N-acyltransferases (Nat)"/>
    <property type="match status" value="1"/>
</dbReference>
<evidence type="ECO:0000256" key="1">
    <source>
        <dbReference type="ARBA" id="ARBA00009991"/>
    </source>
</evidence>
<evidence type="ECO:0000313" key="8">
    <source>
        <dbReference type="EMBL" id="KAF2273327.1"/>
    </source>
</evidence>
<dbReference type="Pfam" id="PF04377">
    <property type="entry name" value="ATE_C"/>
    <property type="match status" value="1"/>
</dbReference>
<dbReference type="InterPro" id="IPR007472">
    <property type="entry name" value="N-end_Aminoacyl_Trfase_C"/>
</dbReference>
<dbReference type="InterPro" id="IPR016181">
    <property type="entry name" value="Acyl_CoA_acyltransferase"/>
</dbReference>
<dbReference type="OrthoDB" id="74183at2759"/>
<comment type="similarity">
    <text evidence="1">Belongs to the R-transferase family.</text>
</comment>
<keyword evidence="3 8" id="KW-0808">Transferase</keyword>